<dbReference type="NCBIfam" id="TIGR04183">
    <property type="entry name" value="Por_Secre_tail"/>
    <property type="match status" value="1"/>
</dbReference>
<accession>A0A5J4IWL0</accession>
<reference evidence="4 5" key="1">
    <citation type="submission" date="2019-08" db="EMBL/GenBank/DDBJ databases">
        <title>Draft genome sequence of Ulvibacter marinus type strain NBRC 109484.</title>
        <authorList>
            <person name="Kawano K."/>
            <person name="Ushijima N."/>
            <person name="Kihara M."/>
            <person name="Itoh H."/>
        </authorList>
    </citation>
    <scope>NUCLEOTIDE SEQUENCE [LARGE SCALE GENOMIC DNA]</scope>
    <source>
        <strain evidence="4 5">NBRC 109484</strain>
    </source>
</reference>
<dbReference type="AlphaFoldDB" id="A0A5J4IWL0"/>
<evidence type="ECO:0000313" key="5">
    <source>
        <dbReference type="Proteomes" id="UP000326509"/>
    </source>
</evidence>
<dbReference type="InterPro" id="IPR026444">
    <property type="entry name" value="Secre_tail"/>
</dbReference>
<comment type="caution">
    <text evidence="4">The sequence shown here is derived from an EMBL/GenBank/DDBJ whole genome shotgun (WGS) entry which is preliminary data.</text>
</comment>
<dbReference type="Pfam" id="PF18962">
    <property type="entry name" value="Por_Secre_tail"/>
    <property type="match status" value="1"/>
</dbReference>
<name>A0A5J4IWL0_9FLAO</name>
<sequence length="233" mass="26705">MKNLILLAWVFISTQVLAQDPQLFEDTWYLQKLTINDVEILPPNTNPNVTEHIFNEAFSIFDTGYCDFLGCNLIYNDLNNSFDIDSILELGLGCMNQTDNVFNGIYYNYLEEHLDGANPYSYEITTDNGIRFLELTNANGNKALYANQLLNTNEQQLENVVLYPNPVKNELYLKTVAIIERLEIYSIMGQLVKQQTLFTDKVSFNTEDLIVGVYFVKITTNEGLVSTHKIIKE</sequence>
<evidence type="ECO:0000259" key="3">
    <source>
        <dbReference type="Pfam" id="PF18962"/>
    </source>
</evidence>
<organism evidence="4 5">
    <name type="scientific">Patiriisocius marinus</name>
    <dbReference type="NCBI Taxonomy" id="1397112"/>
    <lineage>
        <taxon>Bacteria</taxon>
        <taxon>Pseudomonadati</taxon>
        <taxon>Bacteroidota</taxon>
        <taxon>Flavobacteriia</taxon>
        <taxon>Flavobacteriales</taxon>
        <taxon>Flavobacteriaceae</taxon>
        <taxon>Patiriisocius</taxon>
    </lineage>
</organism>
<feature type="domain" description="Secretion system C-terminal sorting" evidence="3">
    <location>
        <begin position="162"/>
        <end position="231"/>
    </location>
</feature>
<protein>
    <recommendedName>
        <fullName evidence="3">Secretion system C-terminal sorting domain-containing protein</fullName>
    </recommendedName>
</protein>
<feature type="signal peptide" evidence="2">
    <location>
        <begin position="1"/>
        <end position="18"/>
    </location>
</feature>
<evidence type="ECO:0000256" key="1">
    <source>
        <dbReference type="ARBA" id="ARBA00022729"/>
    </source>
</evidence>
<gene>
    <name evidence="4" type="ORF">ULMA_08400</name>
</gene>
<keyword evidence="1 2" id="KW-0732">Signal</keyword>
<dbReference type="OrthoDB" id="1256754at2"/>
<dbReference type="RefSeq" id="WP_151672790.1">
    <property type="nucleotide sequence ID" value="NZ_BKCG01000001.1"/>
</dbReference>
<dbReference type="Proteomes" id="UP000326509">
    <property type="component" value="Unassembled WGS sequence"/>
</dbReference>
<dbReference type="EMBL" id="BKCG01000001">
    <property type="protein sequence ID" value="GER58732.1"/>
    <property type="molecule type" value="Genomic_DNA"/>
</dbReference>
<evidence type="ECO:0000256" key="2">
    <source>
        <dbReference type="SAM" id="SignalP"/>
    </source>
</evidence>
<evidence type="ECO:0000313" key="4">
    <source>
        <dbReference type="EMBL" id="GER58732.1"/>
    </source>
</evidence>
<feature type="chain" id="PRO_5023846849" description="Secretion system C-terminal sorting domain-containing protein" evidence="2">
    <location>
        <begin position="19"/>
        <end position="233"/>
    </location>
</feature>
<proteinExistence type="predicted"/>
<keyword evidence="5" id="KW-1185">Reference proteome</keyword>